<evidence type="ECO:0000256" key="2">
    <source>
        <dbReference type="ARBA" id="ARBA00022737"/>
    </source>
</evidence>
<dbReference type="Proteomes" id="UP001152320">
    <property type="component" value="Chromosome 6"/>
</dbReference>
<keyword evidence="5" id="KW-1185">Reference proteome</keyword>
<reference evidence="4" key="1">
    <citation type="submission" date="2021-10" db="EMBL/GenBank/DDBJ databases">
        <title>Tropical sea cucumber genome reveals ecological adaptation and Cuvierian tubules defense mechanism.</title>
        <authorList>
            <person name="Chen T."/>
        </authorList>
    </citation>
    <scope>NUCLEOTIDE SEQUENCE</scope>
    <source>
        <strain evidence="4">Nanhai2018</strain>
        <tissue evidence="4">Muscle</tissue>
    </source>
</reference>
<organism evidence="4 5">
    <name type="scientific">Holothuria leucospilota</name>
    <name type="common">Black long sea cucumber</name>
    <name type="synonym">Mertensiothuria leucospilota</name>
    <dbReference type="NCBI Taxonomy" id="206669"/>
    <lineage>
        <taxon>Eukaryota</taxon>
        <taxon>Metazoa</taxon>
        <taxon>Echinodermata</taxon>
        <taxon>Eleutherozoa</taxon>
        <taxon>Echinozoa</taxon>
        <taxon>Holothuroidea</taxon>
        <taxon>Aspidochirotacea</taxon>
        <taxon>Aspidochirotida</taxon>
        <taxon>Holothuriidae</taxon>
        <taxon>Holothuria</taxon>
    </lineage>
</organism>
<evidence type="ECO:0000313" key="4">
    <source>
        <dbReference type="EMBL" id="KAJ8040170.1"/>
    </source>
</evidence>
<comment type="similarity">
    <text evidence="1">Belongs to the WSCD family.</text>
</comment>
<dbReference type="EMBL" id="JAIZAY010000006">
    <property type="protein sequence ID" value="KAJ8040170.1"/>
    <property type="molecule type" value="Genomic_DNA"/>
</dbReference>
<protein>
    <submittedName>
        <fullName evidence="4">WSC domain-containing protein 2</fullName>
    </submittedName>
</protein>
<evidence type="ECO:0000259" key="3">
    <source>
        <dbReference type="PROSITE" id="PS51212"/>
    </source>
</evidence>
<evidence type="ECO:0000256" key="1">
    <source>
        <dbReference type="ARBA" id="ARBA00010236"/>
    </source>
</evidence>
<dbReference type="InterPro" id="IPR002889">
    <property type="entry name" value="WSC_carb-bd"/>
</dbReference>
<evidence type="ECO:0000313" key="5">
    <source>
        <dbReference type="Proteomes" id="UP001152320"/>
    </source>
</evidence>
<dbReference type="OrthoDB" id="5985073at2759"/>
<comment type="caution">
    <text evidence="4">The sequence shown here is derived from an EMBL/GenBank/DDBJ whole genome shotgun (WGS) entry which is preliminary data.</text>
</comment>
<dbReference type="PANTHER" id="PTHR45964:SF9">
    <property type="entry name" value="SULFOTRANSFERASE"/>
    <property type="match status" value="1"/>
</dbReference>
<dbReference type="Pfam" id="PF00685">
    <property type="entry name" value="Sulfotransfer_1"/>
    <property type="match status" value="1"/>
</dbReference>
<name>A0A9Q1HBQ6_HOLLE</name>
<dbReference type="InterPro" id="IPR027417">
    <property type="entry name" value="P-loop_NTPase"/>
</dbReference>
<keyword evidence="2" id="KW-0677">Repeat</keyword>
<dbReference type="PANTHER" id="PTHR45964">
    <property type="entry name" value="WSCD FAMILY MEMBER CG9164"/>
    <property type="match status" value="1"/>
</dbReference>
<dbReference type="GO" id="GO:0008146">
    <property type="term" value="F:sulfotransferase activity"/>
    <property type="evidence" value="ECO:0007669"/>
    <property type="project" value="InterPro"/>
</dbReference>
<dbReference type="AlphaFoldDB" id="A0A9Q1HBQ6"/>
<accession>A0A9Q1HBQ6</accession>
<dbReference type="PROSITE" id="PS51212">
    <property type="entry name" value="WSC"/>
    <property type="match status" value="1"/>
</dbReference>
<dbReference type="Pfam" id="PF01822">
    <property type="entry name" value="WSC"/>
    <property type="match status" value="1"/>
</dbReference>
<feature type="domain" description="WSC" evidence="3">
    <location>
        <begin position="8"/>
        <end position="106"/>
    </location>
</feature>
<sequence>MWRDLSAPGKYRGCTVFLDSFEKKIDMIPGGDNRQMTVERCLNQCNKKKHTYAGLLGGTQCNCLNFTGPMDSLHYVPTSQCSVPCSGDPTYNCGGRNSTFSLYRTKVPDSRCSKISLKPKGSMPLIGLASFPRSGNTWTRQLLEHATGIYTGSIYWKAERRKVGSKIFLGGNIPFDTGSTLCTKVHVFNAQMIKTFHRGTILLLRNPYRAIVSEAFRSHKGVKGAGKKFVKSRAFHIFAGWTRFVRKHADRWLGTAINWCRKSSRLLVVNYEDLQENTSEELMRMIKFLKQPLDMTRITCAVQELPSSQSTGVSLGSFGLRSKTYLTFDPFTKRMHERLDGHIATVNATLIRYGHAPLPNYEEAGR</sequence>
<gene>
    <name evidence="4" type="ORF">HOLleu_14391</name>
</gene>
<dbReference type="Gene3D" id="3.40.50.300">
    <property type="entry name" value="P-loop containing nucleotide triphosphate hydrolases"/>
    <property type="match status" value="1"/>
</dbReference>
<dbReference type="InterPro" id="IPR051589">
    <property type="entry name" value="Sialate-O-sulfotransferase"/>
</dbReference>
<proteinExistence type="inferred from homology"/>
<dbReference type="SMART" id="SM00321">
    <property type="entry name" value="WSC"/>
    <property type="match status" value="1"/>
</dbReference>
<dbReference type="InterPro" id="IPR000863">
    <property type="entry name" value="Sulfotransferase_dom"/>
</dbReference>
<dbReference type="SUPFAM" id="SSF52540">
    <property type="entry name" value="P-loop containing nucleoside triphosphate hydrolases"/>
    <property type="match status" value="1"/>
</dbReference>